<accession>A0A8J3Z8W4</accession>
<gene>
    <name evidence="4" type="ORF">Vau01_045960</name>
</gene>
<evidence type="ECO:0000259" key="2">
    <source>
        <dbReference type="Pfam" id="PF01408"/>
    </source>
</evidence>
<dbReference type="InterPro" id="IPR036291">
    <property type="entry name" value="NAD(P)-bd_dom_sf"/>
</dbReference>
<dbReference type="SUPFAM" id="SSF51735">
    <property type="entry name" value="NAD(P)-binding Rossmann-fold domains"/>
    <property type="match status" value="1"/>
</dbReference>
<protein>
    <recommendedName>
        <fullName evidence="6">Oxidoreductase family, NAD-binding Rossmann fold</fullName>
    </recommendedName>
</protein>
<dbReference type="SUPFAM" id="SSF55347">
    <property type="entry name" value="Glyceraldehyde-3-phosphate dehydrogenase-like, C-terminal domain"/>
    <property type="match status" value="1"/>
</dbReference>
<dbReference type="Pfam" id="PF01408">
    <property type="entry name" value="GFO_IDH_MocA"/>
    <property type="match status" value="1"/>
</dbReference>
<keyword evidence="5" id="KW-1185">Reference proteome</keyword>
<proteinExistence type="predicted"/>
<comment type="caution">
    <text evidence="4">The sequence shown here is derived from an EMBL/GenBank/DDBJ whole genome shotgun (WGS) entry which is preliminary data.</text>
</comment>
<feature type="domain" description="Gfo/Idh/MocA-like oxidoreductase N-terminal" evidence="2">
    <location>
        <begin position="13"/>
        <end position="109"/>
    </location>
</feature>
<evidence type="ECO:0000259" key="3">
    <source>
        <dbReference type="Pfam" id="PF22725"/>
    </source>
</evidence>
<name>A0A8J3Z8W4_9ACTN</name>
<dbReference type="Proteomes" id="UP000612585">
    <property type="component" value="Unassembled WGS sequence"/>
</dbReference>
<dbReference type="Gene3D" id="3.30.360.10">
    <property type="entry name" value="Dihydrodipicolinate Reductase, domain 2"/>
    <property type="match status" value="1"/>
</dbReference>
<dbReference type="InterPro" id="IPR000683">
    <property type="entry name" value="Gfo/Idh/MocA-like_OxRdtase_N"/>
</dbReference>
<dbReference type="GO" id="GO:0000166">
    <property type="term" value="F:nucleotide binding"/>
    <property type="evidence" value="ECO:0007669"/>
    <property type="project" value="InterPro"/>
</dbReference>
<dbReference type="Pfam" id="PF22725">
    <property type="entry name" value="GFO_IDH_MocA_C3"/>
    <property type="match status" value="1"/>
</dbReference>
<dbReference type="PANTHER" id="PTHR43818:SF11">
    <property type="entry name" value="BCDNA.GH03377"/>
    <property type="match status" value="1"/>
</dbReference>
<dbReference type="EMBL" id="BOPG01000028">
    <property type="protein sequence ID" value="GIJ57080.1"/>
    <property type="molecule type" value="Genomic_DNA"/>
</dbReference>
<dbReference type="Gene3D" id="3.40.50.720">
    <property type="entry name" value="NAD(P)-binding Rossmann-like Domain"/>
    <property type="match status" value="1"/>
</dbReference>
<dbReference type="AlphaFoldDB" id="A0A8J3Z8W4"/>
<reference evidence="4" key="1">
    <citation type="submission" date="2021-01" db="EMBL/GenBank/DDBJ databases">
        <title>Whole genome shotgun sequence of Virgisporangium aurantiacum NBRC 16421.</title>
        <authorList>
            <person name="Komaki H."/>
            <person name="Tamura T."/>
        </authorList>
    </citation>
    <scope>NUCLEOTIDE SEQUENCE</scope>
    <source>
        <strain evidence="4">NBRC 16421</strain>
    </source>
</reference>
<evidence type="ECO:0000256" key="1">
    <source>
        <dbReference type="ARBA" id="ARBA00023002"/>
    </source>
</evidence>
<sequence length="319" mass="33882">MGTEMLASAATLADVAVVSGYDVSPVAADRVRAKHPDVSLAADARAVVESPDVDAVYIATPPMFHAEQAIAAMRAGKAVFCEKPLAVTVTDGRRMAAAAAGAGVAEAVNFALSDRHAVLELERALAAGEVGEIRGVEVRLSFPRWPRDFQADARWLAGRDQGGFVREVLSHFVYLTDRLFGPLDPVEVGVDLPPAGPSANTVAASEVAARGFLRAGGVPVHVSAFAGVAGPERYEWILWGTRRSYLLRDWDQLLGSDGGGWKPVRLTRPRGSEATRLALFADAVRGGTTRNLADFATALRVQEVIEAFHHIDPGHSEGS</sequence>
<evidence type="ECO:0008006" key="6">
    <source>
        <dbReference type="Google" id="ProtNLM"/>
    </source>
</evidence>
<keyword evidence="1" id="KW-0560">Oxidoreductase</keyword>
<evidence type="ECO:0000313" key="4">
    <source>
        <dbReference type="EMBL" id="GIJ57080.1"/>
    </source>
</evidence>
<evidence type="ECO:0000313" key="5">
    <source>
        <dbReference type="Proteomes" id="UP000612585"/>
    </source>
</evidence>
<feature type="domain" description="GFO/IDH/MocA-like oxidoreductase" evidence="3">
    <location>
        <begin position="119"/>
        <end position="244"/>
    </location>
</feature>
<dbReference type="InterPro" id="IPR050463">
    <property type="entry name" value="Gfo/Idh/MocA_oxidrdct_glycsds"/>
</dbReference>
<dbReference type="InterPro" id="IPR055170">
    <property type="entry name" value="GFO_IDH_MocA-like_dom"/>
</dbReference>
<organism evidence="4 5">
    <name type="scientific">Virgisporangium aurantiacum</name>
    <dbReference type="NCBI Taxonomy" id="175570"/>
    <lineage>
        <taxon>Bacteria</taxon>
        <taxon>Bacillati</taxon>
        <taxon>Actinomycetota</taxon>
        <taxon>Actinomycetes</taxon>
        <taxon>Micromonosporales</taxon>
        <taxon>Micromonosporaceae</taxon>
        <taxon>Virgisporangium</taxon>
    </lineage>
</organism>
<dbReference type="GO" id="GO:0016491">
    <property type="term" value="F:oxidoreductase activity"/>
    <property type="evidence" value="ECO:0007669"/>
    <property type="project" value="UniProtKB-KW"/>
</dbReference>
<dbReference type="PANTHER" id="PTHR43818">
    <property type="entry name" value="BCDNA.GH03377"/>
    <property type="match status" value="1"/>
</dbReference>